<evidence type="ECO:0000313" key="10">
    <source>
        <dbReference type="Proteomes" id="UP000635606"/>
    </source>
</evidence>
<dbReference type="Proteomes" id="UP000635606">
    <property type="component" value="Unassembled WGS sequence"/>
</dbReference>
<keyword evidence="4 9" id="KW-0503">Monooxygenase</keyword>
<keyword evidence="2 6" id="KW-0288">FMN</keyword>
<dbReference type="GO" id="GO:0016705">
    <property type="term" value="F:oxidoreductase activity, acting on paired donors, with incorporation or reduction of molecular oxygen"/>
    <property type="evidence" value="ECO:0007669"/>
    <property type="project" value="InterPro"/>
</dbReference>
<protein>
    <submittedName>
        <fullName evidence="9">Putative monooxygenase YxeK</fullName>
    </submittedName>
</protein>
<reference evidence="9" key="1">
    <citation type="submission" date="2021-01" db="EMBL/GenBank/DDBJ databases">
        <title>Whole genome shotgun sequence of Virgisporangium ochraceum NBRC 16418.</title>
        <authorList>
            <person name="Komaki H."/>
            <person name="Tamura T."/>
        </authorList>
    </citation>
    <scope>NUCLEOTIDE SEQUENCE</scope>
    <source>
        <strain evidence="9">NBRC 16418</strain>
    </source>
</reference>
<evidence type="ECO:0000259" key="8">
    <source>
        <dbReference type="Pfam" id="PF00296"/>
    </source>
</evidence>
<dbReference type="InterPro" id="IPR051260">
    <property type="entry name" value="Diverse_substr_monoxygenases"/>
</dbReference>
<evidence type="ECO:0000256" key="2">
    <source>
        <dbReference type="ARBA" id="ARBA00022643"/>
    </source>
</evidence>
<evidence type="ECO:0000256" key="4">
    <source>
        <dbReference type="ARBA" id="ARBA00023033"/>
    </source>
</evidence>
<accession>A0A8J4A539</accession>
<organism evidence="9 10">
    <name type="scientific">Virgisporangium ochraceum</name>
    <dbReference type="NCBI Taxonomy" id="65505"/>
    <lineage>
        <taxon>Bacteria</taxon>
        <taxon>Bacillati</taxon>
        <taxon>Actinomycetota</taxon>
        <taxon>Actinomycetes</taxon>
        <taxon>Micromonosporales</taxon>
        <taxon>Micromonosporaceae</taxon>
        <taxon>Virgisporangium</taxon>
    </lineage>
</organism>
<dbReference type="InterPro" id="IPR036661">
    <property type="entry name" value="Luciferase-like_sf"/>
</dbReference>
<keyword evidence="10" id="KW-1185">Reference proteome</keyword>
<dbReference type="RefSeq" id="WP_203933821.1">
    <property type="nucleotide sequence ID" value="NZ_BOPH01000128.1"/>
</dbReference>
<evidence type="ECO:0000256" key="7">
    <source>
        <dbReference type="SAM" id="MobiDB-lite"/>
    </source>
</evidence>
<evidence type="ECO:0000256" key="3">
    <source>
        <dbReference type="ARBA" id="ARBA00023002"/>
    </source>
</evidence>
<dbReference type="SUPFAM" id="SSF51679">
    <property type="entry name" value="Bacterial luciferase-like"/>
    <property type="match status" value="1"/>
</dbReference>
<evidence type="ECO:0000313" key="9">
    <source>
        <dbReference type="EMBL" id="GIJ74010.1"/>
    </source>
</evidence>
<proteinExistence type="inferred from homology"/>
<evidence type="ECO:0000256" key="1">
    <source>
        <dbReference type="ARBA" id="ARBA00022630"/>
    </source>
</evidence>
<feature type="binding site" evidence="6">
    <location>
        <position position="219"/>
    </location>
    <ligand>
        <name>FMN</name>
        <dbReference type="ChEBI" id="CHEBI:58210"/>
    </ligand>
</feature>
<dbReference type="InterPro" id="IPR016215">
    <property type="entry name" value="NTA_MOA"/>
</dbReference>
<feature type="compositionally biased region" description="Pro residues" evidence="7">
    <location>
        <begin position="462"/>
        <end position="471"/>
    </location>
</feature>
<evidence type="ECO:0000256" key="6">
    <source>
        <dbReference type="PIRSR" id="PIRSR000337-1"/>
    </source>
</evidence>
<dbReference type="EMBL" id="BOPH01000128">
    <property type="protein sequence ID" value="GIJ74010.1"/>
    <property type="molecule type" value="Genomic_DNA"/>
</dbReference>
<dbReference type="GO" id="GO:0004497">
    <property type="term" value="F:monooxygenase activity"/>
    <property type="evidence" value="ECO:0007669"/>
    <property type="project" value="UniProtKB-KW"/>
</dbReference>
<dbReference type="PANTHER" id="PTHR30011">
    <property type="entry name" value="ALKANESULFONATE MONOOXYGENASE-RELATED"/>
    <property type="match status" value="1"/>
</dbReference>
<dbReference type="AlphaFoldDB" id="A0A8J4A539"/>
<feature type="binding site" evidence="6">
    <location>
        <position position="148"/>
    </location>
    <ligand>
        <name>FMN</name>
        <dbReference type="ChEBI" id="CHEBI:58210"/>
    </ligand>
</feature>
<gene>
    <name evidence="9" type="primary">yxeK</name>
    <name evidence="9" type="ORF">Voc01_089270</name>
</gene>
<evidence type="ECO:0000256" key="5">
    <source>
        <dbReference type="ARBA" id="ARBA00033748"/>
    </source>
</evidence>
<dbReference type="Pfam" id="PF00296">
    <property type="entry name" value="Bac_luciferase"/>
    <property type="match status" value="1"/>
</dbReference>
<dbReference type="InterPro" id="IPR011251">
    <property type="entry name" value="Luciferase-like_dom"/>
</dbReference>
<feature type="domain" description="Luciferase-like" evidence="8">
    <location>
        <begin position="32"/>
        <end position="292"/>
    </location>
</feature>
<feature type="region of interest" description="Disordered" evidence="7">
    <location>
        <begin position="447"/>
        <end position="471"/>
    </location>
</feature>
<sequence length="471" mass="52655">MRKKLRIGLAAYGTGWDIQAWRLPEATSSGLYDPSVIVDIARIAERGRLDYIFAGSSLASEPDRLQRIHRWDSAVFAGYAAAITRNVGFLVSVNSSFEHPFTVARQLATLDNFSNGRAALNVVMGIDREGGPHLNYAGTNIPTDATKYERAREFTVVLNQLLNSWDRDFVLDDKEGGVLVRPDAWRRVDFKGRFFEVRGPLNAPPPVQRQIPNVHVGQSQESLDYGADLAHVRFSPYLGIDEGKREYRRLKDLVAARGRDPERFKIIPGVTFYVAGTNREARAKFNEIEAFQHTTQIPAAYARAFGVDLTGVRETERVRDVLDLSTLAADTLKDLVRDDAPAARGRLSSDDRVWLRDVVFATLGEDVTLGDLYRFTLNHRYAQGVLVGDARTAADWLENNLDEGVLDGVQLFPPYHRGPADTFVDLVVPELQRRGLFRTEYEARTLEGNLGTTEDATDPRLTAPPEPALSR</sequence>
<keyword evidence="1 6" id="KW-0285">Flavoprotein</keyword>
<comment type="caution">
    <text evidence="9">The sequence shown here is derived from an EMBL/GenBank/DDBJ whole genome shotgun (WGS) entry which is preliminary data.</text>
</comment>
<dbReference type="PIRSF" id="PIRSF000337">
    <property type="entry name" value="NTA_MOA"/>
    <property type="match status" value="1"/>
</dbReference>
<dbReference type="Gene3D" id="3.20.20.30">
    <property type="entry name" value="Luciferase-like domain"/>
    <property type="match status" value="1"/>
</dbReference>
<dbReference type="PANTHER" id="PTHR30011:SF16">
    <property type="entry name" value="C2H2 FINGER DOMAIN TRANSCRIPTION FACTOR (EUROFUNG)-RELATED"/>
    <property type="match status" value="1"/>
</dbReference>
<dbReference type="NCBIfam" id="TIGR03860">
    <property type="entry name" value="FMN_nitrolo"/>
    <property type="match status" value="1"/>
</dbReference>
<comment type="similarity">
    <text evidence="5">Belongs to the NtaA/SnaA/DszA monooxygenase family.</text>
</comment>
<keyword evidence="3" id="KW-0560">Oxidoreductase</keyword>
<name>A0A8J4A539_9ACTN</name>